<dbReference type="SUPFAM" id="SSF50985">
    <property type="entry name" value="RCC1/BLIP-II"/>
    <property type="match status" value="2"/>
</dbReference>
<dbReference type="EMBL" id="HBGD01008390">
    <property type="protein sequence ID" value="CAD9083646.1"/>
    <property type="molecule type" value="Transcribed_RNA"/>
</dbReference>
<feature type="domain" description="Protein kinase" evidence="5">
    <location>
        <begin position="624"/>
        <end position="930"/>
    </location>
</feature>
<keyword evidence="1" id="KW-0677">Repeat</keyword>
<feature type="repeat" description="RCC1" evidence="2">
    <location>
        <begin position="421"/>
        <end position="482"/>
    </location>
</feature>
<feature type="repeat" description="RCC1" evidence="2">
    <location>
        <begin position="239"/>
        <end position="305"/>
    </location>
</feature>
<proteinExistence type="predicted"/>
<dbReference type="InterPro" id="IPR051709">
    <property type="entry name" value="Ub-ligase/GTPase-reg"/>
</dbReference>
<dbReference type="GO" id="GO:0005524">
    <property type="term" value="F:ATP binding"/>
    <property type="evidence" value="ECO:0007669"/>
    <property type="project" value="InterPro"/>
</dbReference>
<evidence type="ECO:0000256" key="3">
    <source>
        <dbReference type="SAM" id="Coils"/>
    </source>
</evidence>
<dbReference type="InterPro" id="IPR001245">
    <property type="entry name" value="Ser-Thr/Tyr_kinase_cat_dom"/>
</dbReference>
<dbReference type="SUPFAM" id="SSF56112">
    <property type="entry name" value="Protein kinase-like (PK-like)"/>
    <property type="match status" value="1"/>
</dbReference>
<dbReference type="PANTHER" id="PTHR45622">
    <property type="entry name" value="UBIQUITIN-PROTEIN LIGASE E3A-RELATED"/>
    <property type="match status" value="1"/>
</dbReference>
<evidence type="ECO:0000256" key="2">
    <source>
        <dbReference type="PROSITE-ProRule" id="PRU00235"/>
    </source>
</evidence>
<dbReference type="Gene3D" id="1.10.510.10">
    <property type="entry name" value="Transferase(Phosphotransferase) domain 1"/>
    <property type="match status" value="1"/>
</dbReference>
<dbReference type="Pfam" id="PF13540">
    <property type="entry name" value="RCC1_2"/>
    <property type="match status" value="2"/>
</dbReference>
<dbReference type="PROSITE" id="PS50011">
    <property type="entry name" value="PROTEIN_KINASE_DOM"/>
    <property type="match status" value="1"/>
</dbReference>
<feature type="compositionally biased region" description="Low complexity" evidence="4">
    <location>
        <begin position="953"/>
        <end position="972"/>
    </location>
</feature>
<dbReference type="Pfam" id="PF00415">
    <property type="entry name" value="RCC1"/>
    <property type="match status" value="1"/>
</dbReference>
<evidence type="ECO:0000313" key="6">
    <source>
        <dbReference type="EMBL" id="CAD9083646.1"/>
    </source>
</evidence>
<feature type="region of interest" description="Disordered" evidence="4">
    <location>
        <begin position="947"/>
        <end position="979"/>
    </location>
</feature>
<dbReference type="PRINTS" id="PR00633">
    <property type="entry name" value="RCCNDNSATION"/>
</dbReference>
<feature type="region of interest" description="Disordered" evidence="4">
    <location>
        <begin position="200"/>
        <end position="232"/>
    </location>
</feature>
<dbReference type="AlphaFoldDB" id="A0A7S1PI54"/>
<evidence type="ECO:0000256" key="1">
    <source>
        <dbReference type="ARBA" id="ARBA00022737"/>
    </source>
</evidence>
<feature type="coiled-coil region" evidence="3">
    <location>
        <begin position="500"/>
        <end position="527"/>
    </location>
</feature>
<keyword evidence="3" id="KW-0175">Coiled coil</keyword>
<dbReference type="PROSITE" id="PS00626">
    <property type="entry name" value="RCC1_2"/>
    <property type="match status" value="2"/>
</dbReference>
<feature type="repeat" description="RCC1" evidence="2">
    <location>
        <begin position="306"/>
        <end position="371"/>
    </location>
</feature>
<name>A0A7S1PI54_9EUKA</name>
<feature type="compositionally biased region" description="Acidic residues" evidence="4">
    <location>
        <begin position="206"/>
        <end position="218"/>
    </location>
</feature>
<dbReference type="InterPro" id="IPR009091">
    <property type="entry name" value="RCC1/BLIP-II"/>
</dbReference>
<feature type="repeat" description="RCC1" evidence="2">
    <location>
        <begin position="372"/>
        <end position="420"/>
    </location>
</feature>
<dbReference type="PANTHER" id="PTHR45622:SF58">
    <property type="entry name" value="REGULATOR OF CHROMOSOME CONDENSATION DOMAIN-CONTAINING PROTEIN"/>
    <property type="match status" value="1"/>
</dbReference>
<feature type="region of interest" description="Disordered" evidence="4">
    <location>
        <begin position="71"/>
        <end position="102"/>
    </location>
</feature>
<evidence type="ECO:0000259" key="5">
    <source>
        <dbReference type="PROSITE" id="PS50011"/>
    </source>
</evidence>
<accession>A0A7S1PI54</accession>
<dbReference type="PROSITE" id="PS50012">
    <property type="entry name" value="RCC1_3"/>
    <property type="match status" value="4"/>
</dbReference>
<feature type="compositionally biased region" description="Polar residues" evidence="4">
    <location>
        <begin position="90"/>
        <end position="102"/>
    </location>
</feature>
<sequence>MPHPSSLLYGFGSNTNAQLLGTAHPQTLIAPIPLNPLTQTLPSIRAIHTAPLVTFYLTESHHVYMCGGDGSDGSGGGSGASAKRAMMMTGGNSSASPPLKASHNSVSSATASMLLLNHTPPRIHTLSSGHEHHLFTTYDTKSLFAMGWNLWGQLGVPTVERNVDQMTEVGFFQGMSVSCVACAPYGSFVVAESGGATRGMRANWVDPDDVPEDEDDELETRQSDELHAPPSSAAHLHGQHLYAFGHNNLGQCGIGSKQERLLTPQMCQFEDRTGDSGDLSFKSIQTPLIEKIAAGYNHTVVLTQEGRVFVAGTNFYGQLGQSSCTRFRPVEMATAARGEAKLDSASNKHAPPLRFKDIACGFEHTVLLAHDDTVYVTGRNACGELGLGHQKPVRFFTQLALFNIQQVHCGYSFSIFVANNGTMWSCGDHTYGSLGIGEDVQKQKYFSTPQLVKFPSDNKKHVESCTMVVSCGARHTVVMLHQDSFVTLEKGVYRSLIDAKLQLEMDLKEHKKIAKEFEEAIHLLQEEDEKKRHCVDVVIHYEGLSERFSFVPADNVERLKHQLCVELMNLPAPNEGKTLDEMYRVQFWDQKFQMYLDLARQHLTGRSWDGTKVVIQPLKVHGEAPGISSIGGGTGTEMNRYWEIDSKHLHLVEADGRNASPHTLTSITAGYNPCTLNVSVKRINLAKAGTARDIISKEVSLISQMNHERILKCIGIAFRLEHNEADIVTEKPYHTNLIRYASEAQLGMTEKLTLLMEVAEGMYHFHRSGLTHHHLSPDTLCVTEEGHVKIVPSLHLAPGQQDFLGQLTYFAPEYYAQNYSSGGNKGDAEKDSNSTTLDHRVDIYSFGIVMWQLLSMQIPYQDLIPLFQQNRTMALLKKIHFSEPPLRPSLRALGEVPEALVALVEKCWHRDAEERYQNFKDVLEALHKLEHSVQLWEKLRFTGGNGFNKNHGSTRSNNSQSSSVGSNSFSAGVEHNDSSGSNTTYAILIKYQDSTKRITAHNVQSVSDLCQHALDALRMSLPLSHFKFLYYDQEFEEYAELDSLEHVSRDGNKLVMSVRRVA</sequence>
<dbReference type="GO" id="GO:0004672">
    <property type="term" value="F:protein kinase activity"/>
    <property type="evidence" value="ECO:0007669"/>
    <property type="project" value="InterPro"/>
</dbReference>
<reference evidence="6" key="1">
    <citation type="submission" date="2021-01" db="EMBL/GenBank/DDBJ databases">
        <authorList>
            <person name="Corre E."/>
            <person name="Pelletier E."/>
            <person name="Niang G."/>
            <person name="Scheremetjew M."/>
            <person name="Finn R."/>
            <person name="Kale V."/>
            <person name="Holt S."/>
            <person name="Cochrane G."/>
            <person name="Meng A."/>
            <person name="Brown T."/>
            <person name="Cohen L."/>
        </authorList>
    </citation>
    <scope>NUCLEOTIDE SEQUENCE</scope>
    <source>
        <strain evidence="6">WS</strain>
    </source>
</reference>
<protein>
    <recommendedName>
        <fullName evidence="5">Protein kinase domain-containing protein</fullName>
    </recommendedName>
</protein>
<gene>
    <name evidence="6" type="ORF">PCOS0759_LOCUS6900</name>
</gene>
<dbReference type="InterPro" id="IPR000408">
    <property type="entry name" value="Reg_chr_condens"/>
</dbReference>
<organism evidence="6">
    <name type="scientific">Percolomonas cosmopolitus</name>
    <dbReference type="NCBI Taxonomy" id="63605"/>
    <lineage>
        <taxon>Eukaryota</taxon>
        <taxon>Discoba</taxon>
        <taxon>Heterolobosea</taxon>
        <taxon>Tetramitia</taxon>
        <taxon>Eutetramitia</taxon>
        <taxon>Percolomonadidae</taxon>
        <taxon>Percolomonas</taxon>
    </lineage>
</organism>
<dbReference type="GO" id="GO:0005737">
    <property type="term" value="C:cytoplasm"/>
    <property type="evidence" value="ECO:0007669"/>
    <property type="project" value="TreeGrafter"/>
</dbReference>
<dbReference type="InterPro" id="IPR000719">
    <property type="entry name" value="Prot_kinase_dom"/>
</dbReference>
<evidence type="ECO:0000256" key="4">
    <source>
        <dbReference type="SAM" id="MobiDB-lite"/>
    </source>
</evidence>
<dbReference type="Gene3D" id="2.130.10.30">
    <property type="entry name" value="Regulator of chromosome condensation 1/beta-lactamase-inhibitor protein II"/>
    <property type="match status" value="3"/>
</dbReference>
<dbReference type="InterPro" id="IPR011009">
    <property type="entry name" value="Kinase-like_dom_sf"/>
</dbReference>
<dbReference type="Pfam" id="PF07714">
    <property type="entry name" value="PK_Tyr_Ser-Thr"/>
    <property type="match status" value="1"/>
</dbReference>